<dbReference type="EMBL" id="CACQ02003115">
    <property type="protein sequence ID" value="CCF38712.1"/>
    <property type="molecule type" value="Genomic_DNA"/>
</dbReference>
<name>H1VEQ9_COLHI</name>
<evidence type="ECO:0000313" key="2">
    <source>
        <dbReference type="Proteomes" id="UP000007174"/>
    </source>
</evidence>
<proteinExistence type="predicted"/>
<gene>
    <name evidence="1" type="ORF">CH063_09737</name>
</gene>
<protein>
    <submittedName>
        <fullName evidence="1">Uncharacterized protein</fullName>
    </submittedName>
</protein>
<evidence type="ECO:0000313" key="1">
    <source>
        <dbReference type="EMBL" id="CCF38712.1"/>
    </source>
</evidence>
<dbReference type="VEuPathDB" id="FungiDB:CH63R_02347"/>
<dbReference type="Proteomes" id="UP000007174">
    <property type="component" value="Unassembled WGS sequence"/>
</dbReference>
<organism evidence="1 2">
    <name type="scientific">Colletotrichum higginsianum (strain IMI 349063)</name>
    <name type="common">Crucifer anthracnose fungus</name>
    <dbReference type="NCBI Taxonomy" id="759273"/>
    <lineage>
        <taxon>Eukaryota</taxon>
        <taxon>Fungi</taxon>
        <taxon>Dikarya</taxon>
        <taxon>Ascomycota</taxon>
        <taxon>Pezizomycotina</taxon>
        <taxon>Sordariomycetes</taxon>
        <taxon>Hypocreomycetidae</taxon>
        <taxon>Glomerellales</taxon>
        <taxon>Glomerellaceae</taxon>
        <taxon>Colletotrichum</taxon>
        <taxon>Colletotrichum destructivum species complex</taxon>
    </lineage>
</organism>
<sequence length="269" mass="29763">MQERGQRGCVCVCVCVCVCFETERRDDGVPGAFRLLLSLLLRKLLADKTDRLLMLGLPPPVVALVDSRFSSFKSLFFLSLPPLSNRLISVHWEGVAFPPSRLCEVKICSGGEELDSKGLMNGSRSRGRYSAADRIHAGRSLDGSRDTKPAPRTESQVKPCSPFFIGRPCHESMSVSPFLADASFVLARPFFSTYSSAVFNTTLKHLRTSILFAGHGNGRQHNILPVAQTGPRIRIALNHTHQGPFPFRRFLACPHPHLLDDLACGYLTR</sequence>
<dbReference type="AlphaFoldDB" id="H1VEQ9"/>
<dbReference type="HOGENOM" id="CLU_1034437_0_0_1"/>
<reference evidence="2" key="1">
    <citation type="journal article" date="2012" name="Nat. Genet.">
        <title>Lifestyle transitions in plant pathogenic Colletotrichum fungi deciphered by genome and transcriptome analyses.</title>
        <authorList>
            <person name="O'Connell R.J."/>
            <person name="Thon M.R."/>
            <person name="Hacquard S."/>
            <person name="Amyotte S.G."/>
            <person name="Kleemann J."/>
            <person name="Torres M.F."/>
            <person name="Damm U."/>
            <person name="Buiate E.A."/>
            <person name="Epstein L."/>
            <person name="Alkan N."/>
            <person name="Altmueller J."/>
            <person name="Alvarado-Balderrama L."/>
            <person name="Bauser C.A."/>
            <person name="Becker C."/>
            <person name="Birren B.W."/>
            <person name="Chen Z."/>
            <person name="Choi J."/>
            <person name="Crouch J.A."/>
            <person name="Duvick J.P."/>
            <person name="Farman M.A."/>
            <person name="Gan P."/>
            <person name="Heiman D."/>
            <person name="Henrissat B."/>
            <person name="Howard R.J."/>
            <person name="Kabbage M."/>
            <person name="Koch C."/>
            <person name="Kracher B."/>
            <person name="Kubo Y."/>
            <person name="Law A.D."/>
            <person name="Lebrun M.-H."/>
            <person name="Lee Y.-H."/>
            <person name="Miyara I."/>
            <person name="Moore N."/>
            <person name="Neumann U."/>
            <person name="Nordstroem K."/>
            <person name="Panaccione D.G."/>
            <person name="Panstruga R."/>
            <person name="Place M."/>
            <person name="Proctor R.H."/>
            <person name="Prusky D."/>
            <person name="Rech G."/>
            <person name="Reinhardt R."/>
            <person name="Rollins J.A."/>
            <person name="Rounsley S."/>
            <person name="Schardl C.L."/>
            <person name="Schwartz D.C."/>
            <person name="Shenoy N."/>
            <person name="Shirasu K."/>
            <person name="Sikhakolli U.R."/>
            <person name="Stueber K."/>
            <person name="Sukno S.A."/>
            <person name="Sweigard J.A."/>
            <person name="Takano Y."/>
            <person name="Takahara H."/>
            <person name="Trail F."/>
            <person name="van der Does H.C."/>
            <person name="Voll L.M."/>
            <person name="Will I."/>
            <person name="Young S."/>
            <person name="Zeng Q."/>
            <person name="Zhang J."/>
            <person name="Zhou S."/>
            <person name="Dickman M.B."/>
            <person name="Schulze-Lefert P."/>
            <person name="Ver Loren van Themaat E."/>
            <person name="Ma L.-J."/>
            <person name="Vaillancourt L.J."/>
        </authorList>
    </citation>
    <scope>NUCLEOTIDE SEQUENCE [LARGE SCALE GENOMIC DNA]</scope>
    <source>
        <strain evidence="2">IMI 349063</strain>
    </source>
</reference>
<accession>H1VEQ9</accession>